<dbReference type="InterPro" id="IPR043968">
    <property type="entry name" value="SGNH"/>
</dbReference>
<keyword evidence="1" id="KW-0812">Transmembrane</keyword>
<dbReference type="GO" id="GO:0009103">
    <property type="term" value="P:lipopolysaccharide biosynthetic process"/>
    <property type="evidence" value="ECO:0007669"/>
    <property type="project" value="TreeGrafter"/>
</dbReference>
<dbReference type="GO" id="GO:0016747">
    <property type="term" value="F:acyltransferase activity, transferring groups other than amino-acyl groups"/>
    <property type="evidence" value="ECO:0007669"/>
    <property type="project" value="InterPro"/>
</dbReference>
<keyword evidence="1" id="KW-0472">Membrane</keyword>
<dbReference type="PANTHER" id="PTHR23028">
    <property type="entry name" value="ACETYLTRANSFERASE"/>
    <property type="match status" value="1"/>
</dbReference>
<feature type="transmembrane region" description="Helical" evidence="1">
    <location>
        <begin position="48"/>
        <end position="71"/>
    </location>
</feature>
<evidence type="ECO:0000313" key="5">
    <source>
        <dbReference type="Proteomes" id="UP000675163"/>
    </source>
</evidence>
<keyword evidence="1" id="KW-1133">Transmembrane helix</keyword>
<proteinExistence type="predicted"/>
<evidence type="ECO:0000259" key="2">
    <source>
        <dbReference type="Pfam" id="PF01757"/>
    </source>
</evidence>
<name>A0A940T3S9_9MICO</name>
<feature type="domain" description="Acyltransferase 3" evidence="2">
    <location>
        <begin position="24"/>
        <end position="354"/>
    </location>
</feature>
<accession>A0A940T3S9</accession>
<dbReference type="EMBL" id="JAFIDA010000001">
    <property type="protein sequence ID" value="MBP1326099.1"/>
    <property type="molecule type" value="Genomic_DNA"/>
</dbReference>
<feature type="transmembrane region" description="Helical" evidence="1">
    <location>
        <begin position="271"/>
        <end position="291"/>
    </location>
</feature>
<organism evidence="4 5">
    <name type="scientific">Leucobacter exalbidus</name>
    <dbReference type="NCBI Taxonomy" id="662960"/>
    <lineage>
        <taxon>Bacteria</taxon>
        <taxon>Bacillati</taxon>
        <taxon>Actinomycetota</taxon>
        <taxon>Actinomycetes</taxon>
        <taxon>Micrococcales</taxon>
        <taxon>Microbacteriaceae</taxon>
        <taxon>Leucobacter</taxon>
    </lineage>
</organism>
<feature type="transmembrane region" description="Helical" evidence="1">
    <location>
        <begin position="222"/>
        <end position="238"/>
    </location>
</feature>
<feature type="transmembrane region" description="Helical" evidence="1">
    <location>
        <begin position="369"/>
        <end position="389"/>
    </location>
</feature>
<keyword evidence="5" id="KW-1185">Reference proteome</keyword>
<dbReference type="Pfam" id="PF01757">
    <property type="entry name" value="Acyl_transf_3"/>
    <property type="match status" value="1"/>
</dbReference>
<feature type="transmembrane region" description="Helical" evidence="1">
    <location>
        <begin position="155"/>
        <end position="179"/>
    </location>
</feature>
<comment type="caution">
    <text evidence="4">The sequence shown here is derived from an EMBL/GenBank/DDBJ whole genome shotgun (WGS) entry which is preliminary data.</text>
</comment>
<feature type="transmembrane region" description="Helical" evidence="1">
    <location>
        <begin position="191"/>
        <end position="210"/>
    </location>
</feature>
<feature type="domain" description="SGNH" evidence="3">
    <location>
        <begin position="441"/>
        <end position="654"/>
    </location>
</feature>
<dbReference type="RefSeq" id="WP_209705059.1">
    <property type="nucleotide sequence ID" value="NZ_JAFIDA010000001.1"/>
</dbReference>
<dbReference type="GO" id="GO:0016020">
    <property type="term" value="C:membrane"/>
    <property type="evidence" value="ECO:0007669"/>
    <property type="project" value="TreeGrafter"/>
</dbReference>
<protein>
    <submittedName>
        <fullName evidence="4">Peptidoglycan/LPS O-acetylase OafA/YrhL</fullName>
    </submittedName>
</protein>
<dbReference type="Proteomes" id="UP000675163">
    <property type="component" value="Unassembled WGS sequence"/>
</dbReference>
<dbReference type="InterPro" id="IPR002656">
    <property type="entry name" value="Acyl_transf_3_dom"/>
</dbReference>
<evidence type="ECO:0000313" key="4">
    <source>
        <dbReference type="EMBL" id="MBP1326099.1"/>
    </source>
</evidence>
<dbReference type="InterPro" id="IPR050879">
    <property type="entry name" value="Acyltransferase_3"/>
</dbReference>
<evidence type="ECO:0000259" key="3">
    <source>
        <dbReference type="Pfam" id="PF19040"/>
    </source>
</evidence>
<feature type="transmembrane region" description="Helical" evidence="1">
    <location>
        <begin position="20"/>
        <end position="42"/>
    </location>
</feature>
<dbReference type="Pfam" id="PF19040">
    <property type="entry name" value="SGNH"/>
    <property type="match status" value="1"/>
</dbReference>
<gene>
    <name evidence="4" type="ORF">JOF28_001331</name>
</gene>
<feature type="transmembrane region" description="Helical" evidence="1">
    <location>
        <begin position="245"/>
        <end position="265"/>
    </location>
</feature>
<sequence>MTEVSYKASRKTASSTGIPAYLSGVQGLRTAAALLVAVYHIWFNRVSGGVDVFFVVAGYFATKSLIKMQLVDTFGARFKFVAGYWMRTLRRIMPSAVVVIIGTVIASILFMPQSLWQFAIPHGFAALFQFENWQLIATGADYLQQEMNPSPFQQFWALSLQAQIYLTLPLIMLAAATIASRFRLGMKQTTMTVILIVLFASFAFSVWYTVIDQPAAYFNTFARYWEFVGGSVLFFVMTRGLKNRVVAQTLGWLGLAMLIGLGATVDVSMQFPGWVALIPISAAVLIMISAASDASPVILRKGPLPWFGDASFAFYLWHWPILVIFKMVFKPEQVGVLGGLGVLLLSAALAYVTTRFIEAPLRNWKRIQSTVIATLVAIVLIIVPAYAALGTWQGKLTSNQHAAQEALEHAIANEELNDNDALVPDPSVARDDIVDVYPNGCHQNQKSAEVIVCESGDPDGSLTIAVVGGSHSAQWIDTVRAAADEVDAKVETLTKSACVFGNLDKTPVDANATCKDWNIEALGYLLENKPDLVVTMATRQLEAHDETFEGYWEYFQALDAAGIPVLGIRDNPRFTYDVAECVELKGAEACEQPIEVFYDTDQQFDFSMLKLFTFVDIVPVICPDGTCRVVQGNVLMYRDGHHFTRTWTLRYGDIVEEAITDIFDQDSDED</sequence>
<evidence type="ECO:0000256" key="1">
    <source>
        <dbReference type="SAM" id="Phobius"/>
    </source>
</evidence>
<feature type="transmembrane region" description="Helical" evidence="1">
    <location>
        <begin position="335"/>
        <end position="357"/>
    </location>
</feature>
<dbReference type="AlphaFoldDB" id="A0A940T3S9"/>
<dbReference type="PANTHER" id="PTHR23028:SF53">
    <property type="entry name" value="ACYL_TRANSF_3 DOMAIN-CONTAINING PROTEIN"/>
    <property type="match status" value="1"/>
</dbReference>
<feature type="transmembrane region" description="Helical" evidence="1">
    <location>
        <begin position="312"/>
        <end position="329"/>
    </location>
</feature>
<feature type="transmembrane region" description="Helical" evidence="1">
    <location>
        <begin position="92"/>
        <end position="111"/>
    </location>
</feature>
<reference evidence="4" key="1">
    <citation type="submission" date="2021-02" db="EMBL/GenBank/DDBJ databases">
        <title>Sequencing the genomes of 1000 actinobacteria strains.</title>
        <authorList>
            <person name="Klenk H.-P."/>
        </authorList>
    </citation>
    <scope>NUCLEOTIDE SEQUENCE</scope>
    <source>
        <strain evidence="4">DSM 22850</strain>
    </source>
</reference>